<dbReference type="Proteomes" id="UP001153069">
    <property type="component" value="Unassembled WGS sequence"/>
</dbReference>
<feature type="region of interest" description="Disordered" evidence="1">
    <location>
        <begin position="190"/>
        <end position="209"/>
    </location>
</feature>
<evidence type="ECO:0000256" key="1">
    <source>
        <dbReference type="SAM" id="MobiDB-lite"/>
    </source>
</evidence>
<dbReference type="EMBL" id="CAICTM010000247">
    <property type="protein sequence ID" value="CAB9505922.1"/>
    <property type="molecule type" value="Genomic_DNA"/>
</dbReference>
<organism evidence="2 3">
    <name type="scientific">Seminavis robusta</name>
    <dbReference type="NCBI Taxonomy" id="568900"/>
    <lineage>
        <taxon>Eukaryota</taxon>
        <taxon>Sar</taxon>
        <taxon>Stramenopiles</taxon>
        <taxon>Ochrophyta</taxon>
        <taxon>Bacillariophyta</taxon>
        <taxon>Bacillariophyceae</taxon>
        <taxon>Bacillariophycidae</taxon>
        <taxon>Naviculales</taxon>
        <taxon>Naviculaceae</taxon>
        <taxon>Seminavis</taxon>
    </lineage>
</organism>
<reference evidence="2" key="1">
    <citation type="submission" date="2020-06" db="EMBL/GenBank/DDBJ databases">
        <authorList>
            <consortium name="Plant Systems Biology data submission"/>
        </authorList>
    </citation>
    <scope>NUCLEOTIDE SEQUENCE</scope>
    <source>
        <strain evidence="2">D6</strain>
    </source>
</reference>
<gene>
    <name evidence="2" type="ORF">SEMRO_248_G098290.1</name>
</gene>
<comment type="caution">
    <text evidence="2">The sequence shown here is derived from an EMBL/GenBank/DDBJ whole genome shotgun (WGS) entry which is preliminary data.</text>
</comment>
<sequence>MTTAPQMIRGKVTSHAKRALVHHNKILGRYALSSSSTPSITGPSKHSHSWERSAKMVKNVDVTNKYLEHIRDVHDPSMHIKTIEDEIRGTMGKALGKQGDKILRALRSMQQELDQYHALIDQQNHSLSSPAVLKHAQQYNLYREQAKTARWELIVHRQAVGFIVNNHSFVSNKYPISPALPETEEEVLKLERKSEETEGQEEEKPKVNMSGQLDWWQRVGRWR</sequence>
<evidence type="ECO:0000313" key="3">
    <source>
        <dbReference type="Proteomes" id="UP001153069"/>
    </source>
</evidence>
<evidence type="ECO:0000313" key="2">
    <source>
        <dbReference type="EMBL" id="CAB9505922.1"/>
    </source>
</evidence>
<proteinExistence type="predicted"/>
<feature type="compositionally biased region" description="Basic and acidic residues" evidence="1">
    <location>
        <begin position="190"/>
        <end position="206"/>
    </location>
</feature>
<protein>
    <submittedName>
        <fullName evidence="2">Uncharacterized protein</fullName>
    </submittedName>
</protein>
<dbReference type="AlphaFoldDB" id="A0A9N8DMS7"/>
<dbReference type="OrthoDB" id="194949at2759"/>
<name>A0A9N8DMS7_9STRA</name>
<keyword evidence="3" id="KW-1185">Reference proteome</keyword>
<accession>A0A9N8DMS7</accession>